<dbReference type="EMBL" id="JAJCJK010000141">
    <property type="protein sequence ID" value="MCB6939946.1"/>
    <property type="molecule type" value="Genomic_DNA"/>
</dbReference>
<feature type="non-terminal residue" evidence="6">
    <location>
        <position position="89"/>
    </location>
</feature>
<dbReference type="SUPFAM" id="SSF56801">
    <property type="entry name" value="Acetyl-CoA synthetase-like"/>
    <property type="match status" value="1"/>
</dbReference>
<evidence type="ECO:0000256" key="3">
    <source>
        <dbReference type="ARBA" id="ARBA00022832"/>
    </source>
</evidence>
<dbReference type="PANTHER" id="PTHR43859:SF4">
    <property type="entry name" value="BUTANOATE--COA LIGASE AAE1-RELATED"/>
    <property type="match status" value="1"/>
</dbReference>
<dbReference type="AlphaFoldDB" id="A0AAW4UDS7"/>
<keyword evidence="3" id="KW-0276">Fatty acid metabolism</keyword>
<dbReference type="Proteomes" id="UP001197684">
    <property type="component" value="Unassembled WGS sequence"/>
</dbReference>
<evidence type="ECO:0000256" key="4">
    <source>
        <dbReference type="ARBA" id="ARBA00023098"/>
    </source>
</evidence>
<gene>
    <name evidence="6" type="ORF">LIZ56_16360</name>
</gene>
<dbReference type="InterPro" id="IPR025110">
    <property type="entry name" value="AMP-bd_C"/>
</dbReference>
<dbReference type="PANTHER" id="PTHR43859">
    <property type="entry name" value="ACYL-ACTIVATING ENZYME"/>
    <property type="match status" value="1"/>
</dbReference>
<name>A0AAW4UDS7_9FIRM</name>
<comment type="caution">
    <text evidence="6">The sequence shown here is derived from an EMBL/GenBank/DDBJ whole genome shotgun (WGS) entry which is preliminary data.</text>
</comment>
<evidence type="ECO:0000259" key="5">
    <source>
        <dbReference type="Pfam" id="PF13193"/>
    </source>
</evidence>
<feature type="non-terminal residue" evidence="6">
    <location>
        <position position="1"/>
    </location>
</feature>
<proteinExistence type="inferred from homology"/>
<dbReference type="GO" id="GO:0006631">
    <property type="term" value="P:fatty acid metabolic process"/>
    <property type="evidence" value="ECO:0007669"/>
    <property type="project" value="UniProtKB-KW"/>
</dbReference>
<dbReference type="Pfam" id="PF13193">
    <property type="entry name" value="AMP-binding_C"/>
    <property type="match status" value="1"/>
</dbReference>
<evidence type="ECO:0000256" key="1">
    <source>
        <dbReference type="ARBA" id="ARBA00006432"/>
    </source>
</evidence>
<accession>A0AAW4UDS7</accession>
<feature type="domain" description="AMP-binding enzyme C-terminal" evidence="5">
    <location>
        <begin position="29"/>
        <end position="87"/>
    </location>
</feature>
<dbReference type="InterPro" id="IPR045851">
    <property type="entry name" value="AMP-bd_C_sf"/>
</dbReference>
<dbReference type="RefSeq" id="WP_416737909.1">
    <property type="nucleotide sequence ID" value="NZ_JAJCJK010000141.1"/>
</dbReference>
<organism evidence="6 7">
    <name type="scientific">Agathobacter rectalis</name>
    <dbReference type="NCBI Taxonomy" id="39491"/>
    <lineage>
        <taxon>Bacteria</taxon>
        <taxon>Bacillati</taxon>
        <taxon>Bacillota</taxon>
        <taxon>Clostridia</taxon>
        <taxon>Lachnospirales</taxon>
        <taxon>Lachnospiraceae</taxon>
        <taxon>Agathobacter</taxon>
    </lineage>
</organism>
<protein>
    <submittedName>
        <fullName evidence="6">O-succinylbenzoate--CoA ligase</fullName>
    </submittedName>
</protein>
<evidence type="ECO:0000256" key="2">
    <source>
        <dbReference type="ARBA" id="ARBA00022598"/>
    </source>
</evidence>
<comment type="similarity">
    <text evidence="1">Belongs to the ATP-dependent AMP-binding enzyme family.</text>
</comment>
<dbReference type="Gene3D" id="3.30.300.30">
    <property type="match status" value="1"/>
</dbReference>
<keyword evidence="4" id="KW-0443">Lipid metabolism</keyword>
<sequence length="89" mass="10448">SVDMDGFVMVYDRRKDLIISGGENIYPYEIETVVKRFDDITDAMCYAKDDNTWGQVPALYYTSEKDINHDALDTFLKEKLAKYKVPKYY</sequence>
<keyword evidence="2 6" id="KW-0436">Ligase</keyword>
<evidence type="ECO:0000313" key="7">
    <source>
        <dbReference type="Proteomes" id="UP001197684"/>
    </source>
</evidence>
<reference evidence="6" key="1">
    <citation type="submission" date="2021-10" db="EMBL/GenBank/DDBJ databases">
        <title>Collection of gut derived symbiotic bacterial strains cultured from healthy donors.</title>
        <authorList>
            <person name="Lin H."/>
            <person name="Littmann E."/>
            <person name="Kohout C."/>
            <person name="Pamer E.G."/>
        </authorList>
    </citation>
    <scope>NUCLEOTIDE SEQUENCE</scope>
    <source>
        <strain evidence="6">DFI.9.42</strain>
    </source>
</reference>
<evidence type="ECO:0000313" key="6">
    <source>
        <dbReference type="EMBL" id="MCB6939946.1"/>
    </source>
</evidence>
<dbReference type="GO" id="GO:0016874">
    <property type="term" value="F:ligase activity"/>
    <property type="evidence" value="ECO:0007669"/>
    <property type="project" value="UniProtKB-KW"/>
</dbReference>